<dbReference type="InterPro" id="IPR024079">
    <property type="entry name" value="MetalloPept_cat_dom_sf"/>
</dbReference>
<evidence type="ECO:0000256" key="1">
    <source>
        <dbReference type="SAM" id="MobiDB-lite"/>
    </source>
</evidence>
<dbReference type="Gene3D" id="3.40.390.10">
    <property type="entry name" value="Collagenase (Catalytic Domain)"/>
    <property type="match status" value="1"/>
</dbReference>
<dbReference type="PROSITE" id="PS51257">
    <property type="entry name" value="PROKAR_LIPOPROTEIN"/>
    <property type="match status" value="1"/>
</dbReference>
<dbReference type="AlphaFoldDB" id="A0A6J6NH33"/>
<dbReference type="EMBL" id="CAEZXM010000048">
    <property type="protein sequence ID" value="CAB4683915.1"/>
    <property type="molecule type" value="Genomic_DNA"/>
</dbReference>
<protein>
    <submittedName>
        <fullName evidence="2">Unannotated protein</fullName>
    </submittedName>
</protein>
<proteinExistence type="predicted"/>
<accession>A0A6J6NH33</accession>
<gene>
    <name evidence="2" type="ORF">UFOPK2366_00381</name>
</gene>
<feature type="region of interest" description="Disordered" evidence="1">
    <location>
        <begin position="206"/>
        <end position="246"/>
    </location>
</feature>
<evidence type="ECO:0000313" key="2">
    <source>
        <dbReference type="EMBL" id="CAB4683915.1"/>
    </source>
</evidence>
<organism evidence="2">
    <name type="scientific">freshwater metagenome</name>
    <dbReference type="NCBI Taxonomy" id="449393"/>
    <lineage>
        <taxon>unclassified sequences</taxon>
        <taxon>metagenomes</taxon>
        <taxon>ecological metagenomes</taxon>
    </lineage>
</organism>
<name>A0A6J6NH33_9ZZZZ</name>
<feature type="compositionally biased region" description="Basic and acidic residues" evidence="1">
    <location>
        <begin position="234"/>
        <end position="244"/>
    </location>
</feature>
<dbReference type="SUPFAM" id="SSF55486">
    <property type="entry name" value="Metalloproteases ('zincins'), catalytic domain"/>
    <property type="match status" value="1"/>
</dbReference>
<reference evidence="2" key="1">
    <citation type="submission" date="2020-05" db="EMBL/GenBank/DDBJ databases">
        <authorList>
            <person name="Chiriac C."/>
            <person name="Salcher M."/>
            <person name="Ghai R."/>
            <person name="Kavagutti S V."/>
        </authorList>
    </citation>
    <scope>NUCLEOTIDE SEQUENCE</scope>
</reference>
<dbReference type="GO" id="GO:0008237">
    <property type="term" value="F:metallopeptidase activity"/>
    <property type="evidence" value="ECO:0007669"/>
    <property type="project" value="InterPro"/>
</dbReference>
<sequence>MKYFFGSLALLSVGVGAAGCSQVASPPPSSAVAQADWPRALRLIAGANHAPANDRFEVFICDVPLTTSDPIYGRLTQRLKLTPEDLVARLNDNVTPYFVALSHDLYTPQFVAGHTLSMSATETHDACVERAIDSSAPTTSAVMVVATAEHLPNQAGGWGRPGDTCNVDFCSAGQTRRALYVGASDFHASWGAVPAVDLTEHEIGHTLGLPHSGDPQSADDHASGIDLMSNSASPRDENPERRNGPDTLAINRLALGWMTADDVVVAAPSGGDFKLWPSTGDSGVRLLAIGLTDTSFLTIEYLTADGFNDFLPASGVAVHLIEGSDRVSERTQTTLGSVAPHLQLLSKSGSSLDLRGWTITVGAPGSTVQVEVRPTHR</sequence>